<dbReference type="PANTHER" id="PTHR30160:SF1">
    <property type="entry name" value="LIPOPOLYSACCHARIDE 1,2-N-ACETYLGLUCOSAMINETRANSFERASE-RELATED"/>
    <property type="match status" value="1"/>
</dbReference>
<dbReference type="eggNOG" id="COG0859">
    <property type="taxonomic scope" value="Bacteria"/>
</dbReference>
<dbReference type="HOGENOM" id="CLU_038371_3_3_4"/>
<keyword evidence="4" id="KW-1185">Reference proteome</keyword>
<accession>S3CN38</accession>
<proteinExistence type="predicted"/>
<evidence type="ECO:0000256" key="1">
    <source>
        <dbReference type="ARBA" id="ARBA00022676"/>
    </source>
</evidence>
<name>S3CN38_9BURK</name>
<dbReference type="Proteomes" id="UP000014400">
    <property type="component" value="Unassembled WGS sequence"/>
</dbReference>
<dbReference type="Gene3D" id="3.40.50.2000">
    <property type="entry name" value="Glycogen Phosphorylase B"/>
    <property type="match status" value="2"/>
</dbReference>
<sequence length="359" mass="40134">MKFLIVSLRYLGDCLLAAALAPALKSRFPKAQVDMLTFRDNASILEGINAIDHVITVDRHPNKFTQICNHLTSWNKYDWALITMNSTRSVLYGYFSAKRQIIGRPNSSLEELWKRIIITDQITYSRGQILEMLQPLLKPILCADIPLLTPICPDRELSSELKATLLRIGHYIVCQCNSRYQDKNWSVKKWIELTTRLITSGYSICFTGGVNDITYLHQIIEKLPKEKTFIAAGQASFGQTARIIQNAVAYIGVDTATSHVAAATGIPCICLYGPTAVDIWGPAPKNGQSSPYSKHLGIQTVGNVTIVRRDDADTPCSGCSRHLCAHHNPPQLSRCMQSISVEKVWNALYRYTPIRSIPL</sequence>
<dbReference type="CDD" id="cd03789">
    <property type="entry name" value="GT9_LPS_heptosyltransferase"/>
    <property type="match status" value="1"/>
</dbReference>
<reference evidence="3 4" key="1">
    <citation type="submission" date="2013-04" db="EMBL/GenBank/DDBJ databases">
        <title>The Genome Sequence of Sutterella wadsworthensis HGA0223.</title>
        <authorList>
            <consortium name="The Broad Institute Genomics Platform"/>
            <person name="Earl A."/>
            <person name="Ward D."/>
            <person name="Feldgarden M."/>
            <person name="Gevers D."/>
            <person name="Schmidt T.M."/>
            <person name="Dover J."/>
            <person name="Dai D."/>
            <person name="Walker B."/>
            <person name="Young S."/>
            <person name="Zeng Q."/>
            <person name="Gargeya S."/>
            <person name="Fitzgerald M."/>
            <person name="Haas B."/>
            <person name="Abouelleil A."/>
            <person name="Allen A.W."/>
            <person name="Alvarado L."/>
            <person name="Arachchi H.M."/>
            <person name="Berlin A.M."/>
            <person name="Chapman S.B."/>
            <person name="Gainer-Dewar J."/>
            <person name="Goldberg J."/>
            <person name="Griggs A."/>
            <person name="Gujja S."/>
            <person name="Hansen M."/>
            <person name="Howarth C."/>
            <person name="Imamovic A."/>
            <person name="Ireland A."/>
            <person name="Larimer J."/>
            <person name="McCowan C."/>
            <person name="Murphy C."/>
            <person name="Pearson M."/>
            <person name="Poon T.W."/>
            <person name="Priest M."/>
            <person name="Roberts A."/>
            <person name="Saif S."/>
            <person name="Shea T."/>
            <person name="Sisk P."/>
            <person name="Sykes S."/>
            <person name="Wortman J."/>
            <person name="Nusbaum C."/>
            <person name="Birren B."/>
        </authorList>
    </citation>
    <scope>NUCLEOTIDE SEQUENCE [LARGE SCALE GENOMIC DNA]</scope>
    <source>
        <strain evidence="3 4">HGA0223</strain>
    </source>
</reference>
<dbReference type="AlphaFoldDB" id="S3CN38"/>
<dbReference type="EMBL" id="ATCF01000004">
    <property type="protein sequence ID" value="EPE01960.1"/>
    <property type="molecule type" value="Genomic_DNA"/>
</dbReference>
<protein>
    <recommendedName>
        <fullName evidence="5">Lipopolysaccharide heptosyltransferase II</fullName>
    </recommendedName>
</protein>
<dbReference type="PATRIC" id="fig|1203554.3.peg.183"/>
<dbReference type="PANTHER" id="PTHR30160">
    <property type="entry name" value="TETRAACYLDISACCHARIDE 4'-KINASE-RELATED"/>
    <property type="match status" value="1"/>
</dbReference>
<dbReference type="InterPro" id="IPR002201">
    <property type="entry name" value="Glyco_trans_9"/>
</dbReference>
<dbReference type="GO" id="GO:0009244">
    <property type="term" value="P:lipopolysaccharide core region biosynthetic process"/>
    <property type="evidence" value="ECO:0007669"/>
    <property type="project" value="TreeGrafter"/>
</dbReference>
<dbReference type="GO" id="GO:0005829">
    <property type="term" value="C:cytosol"/>
    <property type="evidence" value="ECO:0007669"/>
    <property type="project" value="TreeGrafter"/>
</dbReference>
<dbReference type="STRING" id="1203554.HMPREF1476_00193"/>
<gene>
    <name evidence="3" type="ORF">HMPREF1476_00193</name>
</gene>
<dbReference type="RefSeq" id="WP_016473636.1">
    <property type="nucleotide sequence ID" value="NZ_KE150480.1"/>
</dbReference>
<evidence type="ECO:0008006" key="5">
    <source>
        <dbReference type="Google" id="ProtNLM"/>
    </source>
</evidence>
<dbReference type="GO" id="GO:0008713">
    <property type="term" value="F:ADP-heptose-lipopolysaccharide heptosyltransferase activity"/>
    <property type="evidence" value="ECO:0007669"/>
    <property type="project" value="TreeGrafter"/>
</dbReference>
<comment type="caution">
    <text evidence="3">The sequence shown here is derived from an EMBL/GenBank/DDBJ whole genome shotgun (WGS) entry which is preliminary data.</text>
</comment>
<dbReference type="SUPFAM" id="SSF53756">
    <property type="entry name" value="UDP-Glycosyltransferase/glycogen phosphorylase"/>
    <property type="match status" value="1"/>
</dbReference>
<organism evidence="3 4">
    <name type="scientific">Sutterella wadsworthensis HGA0223</name>
    <dbReference type="NCBI Taxonomy" id="1203554"/>
    <lineage>
        <taxon>Bacteria</taxon>
        <taxon>Pseudomonadati</taxon>
        <taxon>Pseudomonadota</taxon>
        <taxon>Betaproteobacteria</taxon>
        <taxon>Burkholderiales</taxon>
        <taxon>Sutterellaceae</taxon>
        <taxon>Sutterella</taxon>
    </lineage>
</organism>
<dbReference type="Pfam" id="PF01075">
    <property type="entry name" value="Glyco_transf_9"/>
    <property type="match status" value="1"/>
</dbReference>
<evidence type="ECO:0000256" key="2">
    <source>
        <dbReference type="ARBA" id="ARBA00022679"/>
    </source>
</evidence>
<keyword evidence="1" id="KW-0328">Glycosyltransferase</keyword>
<keyword evidence="2" id="KW-0808">Transferase</keyword>
<evidence type="ECO:0000313" key="3">
    <source>
        <dbReference type="EMBL" id="EPE01960.1"/>
    </source>
</evidence>
<dbReference type="InterPro" id="IPR051199">
    <property type="entry name" value="LPS_LOS_Heptosyltrfase"/>
</dbReference>
<evidence type="ECO:0000313" key="4">
    <source>
        <dbReference type="Proteomes" id="UP000014400"/>
    </source>
</evidence>